<organism evidence="2 3">
    <name type="scientific">Capronia epimyces CBS 606.96</name>
    <dbReference type="NCBI Taxonomy" id="1182542"/>
    <lineage>
        <taxon>Eukaryota</taxon>
        <taxon>Fungi</taxon>
        <taxon>Dikarya</taxon>
        <taxon>Ascomycota</taxon>
        <taxon>Pezizomycotina</taxon>
        <taxon>Eurotiomycetes</taxon>
        <taxon>Chaetothyriomycetidae</taxon>
        <taxon>Chaetothyriales</taxon>
        <taxon>Herpotrichiellaceae</taxon>
        <taxon>Capronia</taxon>
    </lineage>
</organism>
<dbReference type="OrthoDB" id="10603626at2759"/>
<comment type="caution">
    <text evidence="2">The sequence shown here is derived from an EMBL/GenBank/DDBJ whole genome shotgun (WGS) entry which is preliminary data.</text>
</comment>
<dbReference type="Proteomes" id="UP000019478">
    <property type="component" value="Unassembled WGS sequence"/>
</dbReference>
<evidence type="ECO:0000313" key="2">
    <source>
        <dbReference type="EMBL" id="EXJ79155.1"/>
    </source>
</evidence>
<gene>
    <name evidence="2" type="ORF">A1O3_08656</name>
</gene>
<name>W9XP93_9EURO</name>
<reference evidence="2 3" key="1">
    <citation type="submission" date="2013-03" db="EMBL/GenBank/DDBJ databases">
        <title>The Genome Sequence of Capronia epimyces CBS 606.96.</title>
        <authorList>
            <consortium name="The Broad Institute Genomics Platform"/>
            <person name="Cuomo C."/>
            <person name="de Hoog S."/>
            <person name="Gorbushina A."/>
            <person name="Walker B."/>
            <person name="Young S.K."/>
            <person name="Zeng Q."/>
            <person name="Gargeya S."/>
            <person name="Fitzgerald M."/>
            <person name="Haas B."/>
            <person name="Abouelleil A."/>
            <person name="Allen A.W."/>
            <person name="Alvarado L."/>
            <person name="Arachchi H.M."/>
            <person name="Berlin A.M."/>
            <person name="Chapman S.B."/>
            <person name="Gainer-Dewar J."/>
            <person name="Goldberg J."/>
            <person name="Griggs A."/>
            <person name="Gujja S."/>
            <person name="Hansen M."/>
            <person name="Howarth C."/>
            <person name="Imamovic A."/>
            <person name="Ireland A."/>
            <person name="Larimer J."/>
            <person name="McCowan C."/>
            <person name="Murphy C."/>
            <person name="Pearson M."/>
            <person name="Poon T.W."/>
            <person name="Priest M."/>
            <person name="Roberts A."/>
            <person name="Saif S."/>
            <person name="Shea T."/>
            <person name="Sisk P."/>
            <person name="Sykes S."/>
            <person name="Wortman J."/>
            <person name="Nusbaum C."/>
            <person name="Birren B."/>
        </authorList>
    </citation>
    <scope>NUCLEOTIDE SEQUENCE [LARGE SCALE GENOMIC DNA]</scope>
    <source>
        <strain evidence="2 3">CBS 606.96</strain>
    </source>
</reference>
<dbReference type="EMBL" id="AMGY01000008">
    <property type="protein sequence ID" value="EXJ79155.1"/>
    <property type="molecule type" value="Genomic_DNA"/>
</dbReference>
<evidence type="ECO:0000256" key="1">
    <source>
        <dbReference type="SAM" id="MobiDB-lite"/>
    </source>
</evidence>
<feature type="region of interest" description="Disordered" evidence="1">
    <location>
        <begin position="115"/>
        <end position="145"/>
    </location>
</feature>
<dbReference type="GeneID" id="19172743"/>
<protein>
    <submittedName>
        <fullName evidence="2">Uncharacterized protein</fullName>
    </submittedName>
</protein>
<feature type="compositionally biased region" description="Basic residues" evidence="1">
    <location>
        <begin position="133"/>
        <end position="143"/>
    </location>
</feature>
<accession>W9XP93</accession>
<dbReference type="HOGENOM" id="CLU_1053744_0_0_1"/>
<dbReference type="AlphaFoldDB" id="W9XP93"/>
<proteinExistence type="predicted"/>
<feature type="region of interest" description="Disordered" evidence="1">
    <location>
        <begin position="27"/>
        <end position="49"/>
    </location>
</feature>
<feature type="compositionally biased region" description="Basic and acidic residues" evidence="1">
    <location>
        <begin position="36"/>
        <end position="49"/>
    </location>
</feature>
<dbReference type="RefSeq" id="XP_007736943.1">
    <property type="nucleotide sequence ID" value="XM_007738753.1"/>
</dbReference>
<sequence>MPDFVCQNIPREKRVLICPTSAGIIQPEEDSATSHMDSEALRAQAREGDEKGLQFDTDHLKVGPVSDPKSCPLSEILETARQKLQRDKVLQEAAVAMARQELESKMSALERQDITYYPGSGSGSGSGPGPIKTRQRRHRRRSNKHELVHSLTGNPVHGMYGNELHQTPFNRGFYKQNWRMGMRGNLHPLPKQEHVGPAGWIQGQWGTSASLALGGHTQVLSDRLGVTIPDGQSVVGENWALREMIREYVGLNGDEIRFLLDMELMTAKRRWLDFT</sequence>
<keyword evidence="3" id="KW-1185">Reference proteome</keyword>
<evidence type="ECO:0000313" key="3">
    <source>
        <dbReference type="Proteomes" id="UP000019478"/>
    </source>
</evidence>